<dbReference type="RefSeq" id="WP_379542206.1">
    <property type="nucleotide sequence ID" value="NZ_JBHSFT010000004.1"/>
</dbReference>
<keyword evidence="4 7" id="KW-0456">Lyase</keyword>
<comment type="subcellular location">
    <subcellularLocation>
        <location evidence="1">Periplasm</location>
    </subcellularLocation>
</comment>
<proteinExistence type="predicted"/>
<dbReference type="PANTHER" id="PTHR39210:SF1">
    <property type="entry name" value="HEPARIN-SULFATE LYASE"/>
    <property type="match status" value="1"/>
</dbReference>
<evidence type="ECO:0000256" key="2">
    <source>
        <dbReference type="ARBA" id="ARBA00022729"/>
    </source>
</evidence>
<evidence type="ECO:0000256" key="4">
    <source>
        <dbReference type="ARBA" id="ARBA00023239"/>
    </source>
</evidence>
<dbReference type="Gene3D" id="2.70.98.70">
    <property type="match status" value="1"/>
</dbReference>
<dbReference type="Pfam" id="PF16889">
    <property type="entry name" value="Hepar_II_III_N"/>
    <property type="match status" value="1"/>
</dbReference>
<dbReference type="GO" id="GO:0016829">
    <property type="term" value="F:lyase activity"/>
    <property type="evidence" value="ECO:0007669"/>
    <property type="project" value="UniProtKB-KW"/>
</dbReference>
<keyword evidence="3" id="KW-0574">Periplasm</keyword>
<dbReference type="EMBL" id="JBHSFT010000004">
    <property type="protein sequence ID" value="MFC4661445.1"/>
    <property type="molecule type" value="Genomic_DNA"/>
</dbReference>
<name>A0ABV9JUJ2_9BACI</name>
<keyword evidence="2" id="KW-0732">Signal</keyword>
<dbReference type="InterPro" id="IPR031680">
    <property type="entry name" value="Hepar_II_III_N"/>
</dbReference>
<evidence type="ECO:0000259" key="5">
    <source>
        <dbReference type="Pfam" id="PF07940"/>
    </source>
</evidence>
<dbReference type="Pfam" id="PF07940">
    <property type="entry name" value="Hepar_II_III_C"/>
    <property type="match status" value="1"/>
</dbReference>
<evidence type="ECO:0000256" key="3">
    <source>
        <dbReference type="ARBA" id="ARBA00022764"/>
    </source>
</evidence>
<gene>
    <name evidence="7" type="ORF">ACFO3P_04290</name>
</gene>
<evidence type="ECO:0000313" key="7">
    <source>
        <dbReference type="EMBL" id="MFC4661445.1"/>
    </source>
</evidence>
<accession>A0ABV9JUJ2</accession>
<organism evidence="7 8">
    <name type="scientific">Oceanobacillus aidingensis</name>
    <dbReference type="NCBI Taxonomy" id="645964"/>
    <lineage>
        <taxon>Bacteria</taxon>
        <taxon>Bacillati</taxon>
        <taxon>Bacillota</taxon>
        <taxon>Bacilli</taxon>
        <taxon>Bacillales</taxon>
        <taxon>Bacillaceae</taxon>
        <taxon>Oceanobacillus</taxon>
    </lineage>
</organism>
<evidence type="ECO:0000313" key="8">
    <source>
        <dbReference type="Proteomes" id="UP001595988"/>
    </source>
</evidence>
<comment type="caution">
    <text evidence="7">The sequence shown here is derived from an EMBL/GenBank/DDBJ whole genome shotgun (WGS) entry which is preliminary data.</text>
</comment>
<dbReference type="PANTHER" id="PTHR39210">
    <property type="entry name" value="HEPARIN-SULFATE LYASE"/>
    <property type="match status" value="1"/>
</dbReference>
<dbReference type="SUPFAM" id="SSF48230">
    <property type="entry name" value="Chondroitin AC/alginate lyase"/>
    <property type="match status" value="1"/>
</dbReference>
<dbReference type="InterPro" id="IPR008929">
    <property type="entry name" value="Chondroitin_lyas"/>
</dbReference>
<protein>
    <submittedName>
        <fullName evidence="7">Alginate lyase family protein</fullName>
    </submittedName>
</protein>
<evidence type="ECO:0000259" key="6">
    <source>
        <dbReference type="Pfam" id="PF16889"/>
    </source>
</evidence>
<dbReference type="Gene3D" id="1.50.10.100">
    <property type="entry name" value="Chondroitin AC/alginate lyase"/>
    <property type="match status" value="1"/>
</dbReference>
<sequence>MIFKNKKNKKTIEYAKKIIDNKLIVHPLWGHVEIKDGIDWKQDPFNNGTWCYYLHSLSSINYLMNAYEDEKKSVYIDKAKEIIKSWEEANNSSEKSVSKYAWKDHSTANRVVAIIYFWSIYINSELYEEEFEHQLILLLEKHGEFLYADRNYNFRNNHGVYQDRALIELSTIFPQISNSQLWYEKAVERLLTYVNKFVSEKGVHRENSSSYHILMLRLLREIDNFLSYHGKQISKLRNTIFKMEEYLAYIVKPNGIVPMTGDSGPDSVRFIHMSEIKNPKMLYVRSKGKKGEKPVKEIVYEDDGVAIFKDTLKKKKELYIYFTASFHSLAHKHADDLSFLLTIGDTDFFVDSGKYNYQENDEYRKYFRSTLAHNSVTVDRKTYELKSAQLRKSKVIKYGINHDYNYVVGIHELYPGVKIERTLIYLKKMSSVLIHDKLQSSKTHTYSQIFNIGKDVEVTSLTKKKILLKSTADEKEIELLQVNHVTEYKHYFGEEAPIAGWQSSKFNEKYPINQLRFSNKSDNLEYKTIINLEPNSDSGIKNYVLKTANGNKYTVICKNGESHTFSV</sequence>
<feature type="domain" description="Heparin-sulfate lyase N-terminal" evidence="6">
    <location>
        <begin position="9"/>
        <end position="269"/>
    </location>
</feature>
<feature type="domain" description="Heparinase II/III-like C-terminal" evidence="5">
    <location>
        <begin position="318"/>
        <end position="521"/>
    </location>
</feature>
<dbReference type="InterPro" id="IPR012480">
    <property type="entry name" value="Hepar_II_III_C"/>
</dbReference>
<keyword evidence="8" id="KW-1185">Reference proteome</keyword>
<evidence type="ECO:0000256" key="1">
    <source>
        <dbReference type="ARBA" id="ARBA00004418"/>
    </source>
</evidence>
<dbReference type="Proteomes" id="UP001595988">
    <property type="component" value="Unassembled WGS sequence"/>
</dbReference>
<reference evidence="8" key="1">
    <citation type="journal article" date="2019" name="Int. J. Syst. Evol. Microbiol.">
        <title>The Global Catalogue of Microorganisms (GCM) 10K type strain sequencing project: providing services to taxonomists for standard genome sequencing and annotation.</title>
        <authorList>
            <consortium name="The Broad Institute Genomics Platform"/>
            <consortium name="The Broad Institute Genome Sequencing Center for Infectious Disease"/>
            <person name="Wu L."/>
            <person name="Ma J."/>
        </authorList>
    </citation>
    <scope>NUCLEOTIDE SEQUENCE [LARGE SCALE GENOMIC DNA]</scope>
    <source>
        <strain evidence="8">CCUG 37257</strain>
    </source>
</reference>